<comment type="caution">
    <text evidence="2">The sequence shown here is derived from an EMBL/GenBank/DDBJ whole genome shotgun (WGS) entry which is preliminary data.</text>
</comment>
<accession>A0AAV5IL75</accession>
<feature type="region of interest" description="Disordered" evidence="1">
    <location>
        <begin position="86"/>
        <end position="110"/>
    </location>
</feature>
<evidence type="ECO:0000256" key="1">
    <source>
        <dbReference type="SAM" id="MobiDB-lite"/>
    </source>
</evidence>
<evidence type="ECO:0000313" key="2">
    <source>
        <dbReference type="EMBL" id="GKV02657.1"/>
    </source>
</evidence>
<sequence length="110" mass="12875">MNPHKLRLERGVSWLIFTRKTGAYTQQQLAAEEGKKTADPVAFLQERGVLSPRLVLGQEENKNHQVLLPIFQVEALEMSRFMFGCRGEEKQSRCENGWEERRKEEKDKKE</sequence>
<dbReference type="AlphaFoldDB" id="A0AAV5IL75"/>
<evidence type="ECO:0000313" key="3">
    <source>
        <dbReference type="Proteomes" id="UP001054252"/>
    </source>
</evidence>
<reference evidence="2 3" key="1">
    <citation type="journal article" date="2021" name="Commun. Biol.">
        <title>The genome of Shorea leprosula (Dipterocarpaceae) highlights the ecological relevance of drought in aseasonal tropical rainforests.</title>
        <authorList>
            <person name="Ng K.K.S."/>
            <person name="Kobayashi M.J."/>
            <person name="Fawcett J.A."/>
            <person name="Hatakeyama M."/>
            <person name="Paape T."/>
            <person name="Ng C.H."/>
            <person name="Ang C.C."/>
            <person name="Tnah L.H."/>
            <person name="Lee C.T."/>
            <person name="Nishiyama T."/>
            <person name="Sese J."/>
            <person name="O'Brien M.J."/>
            <person name="Copetti D."/>
            <person name="Mohd Noor M.I."/>
            <person name="Ong R.C."/>
            <person name="Putra M."/>
            <person name="Sireger I.Z."/>
            <person name="Indrioko S."/>
            <person name="Kosugi Y."/>
            <person name="Izuno A."/>
            <person name="Isagi Y."/>
            <person name="Lee S.L."/>
            <person name="Shimizu K.K."/>
        </authorList>
    </citation>
    <scope>NUCLEOTIDE SEQUENCE [LARGE SCALE GENOMIC DNA]</scope>
    <source>
        <strain evidence="2">214</strain>
    </source>
</reference>
<dbReference type="EMBL" id="BPVZ01000019">
    <property type="protein sequence ID" value="GKV02657.1"/>
    <property type="molecule type" value="Genomic_DNA"/>
</dbReference>
<organism evidence="2 3">
    <name type="scientific">Rubroshorea leprosula</name>
    <dbReference type="NCBI Taxonomy" id="152421"/>
    <lineage>
        <taxon>Eukaryota</taxon>
        <taxon>Viridiplantae</taxon>
        <taxon>Streptophyta</taxon>
        <taxon>Embryophyta</taxon>
        <taxon>Tracheophyta</taxon>
        <taxon>Spermatophyta</taxon>
        <taxon>Magnoliopsida</taxon>
        <taxon>eudicotyledons</taxon>
        <taxon>Gunneridae</taxon>
        <taxon>Pentapetalae</taxon>
        <taxon>rosids</taxon>
        <taxon>malvids</taxon>
        <taxon>Malvales</taxon>
        <taxon>Dipterocarpaceae</taxon>
        <taxon>Rubroshorea</taxon>
    </lineage>
</organism>
<gene>
    <name evidence="2" type="ORF">SLEP1_g15058</name>
</gene>
<dbReference type="Proteomes" id="UP001054252">
    <property type="component" value="Unassembled WGS sequence"/>
</dbReference>
<keyword evidence="3" id="KW-1185">Reference proteome</keyword>
<name>A0AAV5IL75_9ROSI</name>
<protein>
    <submittedName>
        <fullName evidence="2">Uncharacterized protein</fullName>
    </submittedName>
</protein>
<proteinExistence type="predicted"/>